<gene>
    <name evidence="1" type="ORF">GCM10023335_68270</name>
</gene>
<dbReference type="EMBL" id="BAABKB010000031">
    <property type="protein sequence ID" value="GAA5029329.1"/>
    <property type="molecule type" value="Genomic_DNA"/>
</dbReference>
<proteinExistence type="predicted"/>
<reference evidence="2" key="1">
    <citation type="journal article" date="2019" name="Int. J. Syst. Evol. Microbiol.">
        <title>The Global Catalogue of Microorganisms (GCM) 10K type strain sequencing project: providing services to taxonomists for standard genome sequencing and annotation.</title>
        <authorList>
            <consortium name="The Broad Institute Genomics Platform"/>
            <consortium name="The Broad Institute Genome Sequencing Center for Infectious Disease"/>
            <person name="Wu L."/>
            <person name="Ma J."/>
        </authorList>
    </citation>
    <scope>NUCLEOTIDE SEQUENCE [LARGE SCALE GENOMIC DNA]</scope>
    <source>
        <strain evidence="2">JCM 18409</strain>
    </source>
</reference>
<keyword evidence="2" id="KW-1185">Reference proteome</keyword>
<dbReference type="Proteomes" id="UP001501759">
    <property type="component" value="Unassembled WGS sequence"/>
</dbReference>
<sequence>MQAFRTRTGFIVGLAYTAGRLIWASDALPGAVHDLTAAGPTASRLSPLTTSSAGLTGRIRAQALLSASRSGARTCAAGVVVTTAITPRFAASANALWPPSNAGAS</sequence>
<name>A0ABP9JEA6_9ACTN</name>
<protein>
    <submittedName>
        <fullName evidence="1">Uncharacterized protein</fullName>
    </submittedName>
</protein>
<evidence type="ECO:0000313" key="1">
    <source>
        <dbReference type="EMBL" id="GAA5029329.1"/>
    </source>
</evidence>
<accession>A0ABP9JEA6</accession>
<comment type="caution">
    <text evidence="1">The sequence shown here is derived from an EMBL/GenBank/DDBJ whole genome shotgun (WGS) entry which is preliminary data.</text>
</comment>
<organism evidence="1 2">
    <name type="scientific">Streptomyces siamensis</name>
    <dbReference type="NCBI Taxonomy" id="1274986"/>
    <lineage>
        <taxon>Bacteria</taxon>
        <taxon>Bacillati</taxon>
        <taxon>Actinomycetota</taxon>
        <taxon>Actinomycetes</taxon>
        <taxon>Kitasatosporales</taxon>
        <taxon>Streptomycetaceae</taxon>
        <taxon>Streptomyces</taxon>
    </lineage>
</organism>
<evidence type="ECO:0000313" key="2">
    <source>
        <dbReference type="Proteomes" id="UP001501759"/>
    </source>
</evidence>